<gene>
    <name evidence="2" type="ORF">HGM15179_019954</name>
</gene>
<organism evidence="2 3">
    <name type="scientific">Zosterops borbonicus</name>
    <dbReference type="NCBI Taxonomy" id="364589"/>
    <lineage>
        <taxon>Eukaryota</taxon>
        <taxon>Metazoa</taxon>
        <taxon>Chordata</taxon>
        <taxon>Craniata</taxon>
        <taxon>Vertebrata</taxon>
        <taxon>Euteleostomi</taxon>
        <taxon>Archelosauria</taxon>
        <taxon>Archosauria</taxon>
        <taxon>Dinosauria</taxon>
        <taxon>Saurischia</taxon>
        <taxon>Theropoda</taxon>
        <taxon>Coelurosauria</taxon>
        <taxon>Aves</taxon>
        <taxon>Neognathae</taxon>
        <taxon>Neoaves</taxon>
        <taxon>Telluraves</taxon>
        <taxon>Australaves</taxon>
        <taxon>Passeriformes</taxon>
        <taxon>Sylvioidea</taxon>
        <taxon>Zosteropidae</taxon>
        <taxon>Zosterops</taxon>
    </lineage>
</organism>
<dbReference type="EMBL" id="SWJQ01001932">
    <property type="protein sequence ID" value="TRZ07154.1"/>
    <property type="molecule type" value="Genomic_DNA"/>
</dbReference>
<proteinExistence type="predicted"/>
<dbReference type="Proteomes" id="UP000796761">
    <property type="component" value="Unassembled WGS sequence"/>
</dbReference>
<protein>
    <submittedName>
        <fullName evidence="2">Uncharacterized protein</fullName>
    </submittedName>
</protein>
<reference evidence="2" key="1">
    <citation type="submission" date="2019-04" db="EMBL/GenBank/DDBJ databases">
        <title>Genome assembly of Zosterops borbonicus 15179.</title>
        <authorList>
            <person name="Leroy T."/>
            <person name="Anselmetti Y."/>
            <person name="Tilak M.-K."/>
            <person name="Nabholz B."/>
        </authorList>
    </citation>
    <scope>NUCLEOTIDE SEQUENCE</scope>
    <source>
        <strain evidence="2">HGM_15179</strain>
        <tissue evidence="2">Muscle</tissue>
    </source>
</reference>
<evidence type="ECO:0000313" key="2">
    <source>
        <dbReference type="EMBL" id="TRZ07154.1"/>
    </source>
</evidence>
<dbReference type="OrthoDB" id="10260459at2759"/>
<feature type="compositionally biased region" description="Basic and acidic residues" evidence="1">
    <location>
        <begin position="411"/>
        <end position="425"/>
    </location>
</feature>
<evidence type="ECO:0000313" key="3">
    <source>
        <dbReference type="Proteomes" id="UP000796761"/>
    </source>
</evidence>
<feature type="region of interest" description="Disordered" evidence="1">
    <location>
        <begin position="411"/>
        <end position="459"/>
    </location>
</feature>
<accession>A0A8K1D777</accession>
<name>A0A8K1D777_9PASS</name>
<sequence>MFRCPKELQGELEFWEKQEPGNGIPSGKGEFRKEFPENSPGVSQGWIWITLGSWGVSLEFGIEGPHGSHPKPFLDSGIEDTQDPSPGGFMEFGDGKPFLESPVPREFPKFLPGEEESGWGWIQSQAGRAGNVQLDQGRIQGILGAFSRGKGELGFGIWDKGGVEFPLEKGSLGWDFGKEFPGNVQGKGLEAADGQYEQALKDQEGEIRLLLERMEEQTRNVLKSYRHHLRQIERIRWKIPKIMWKNPGITWKNPGIMWKTPRDSMEKPWENVEIPRITWKTPGKTWKNPGIMWKIPRIMWKNPGKTWKTPQENVENPRDNIENCQNNVENPLGSHGKPPGECKKKKTRIMWKTPGITWKTPGILWKTPGIMWKTPRKTWKTPMENLWDNVKNSGIIWKAPGKMWKIPRDNVENPRENMENPRDNVENPWDNLENPWDNVENSQDIMEQPQNSVENPGIM</sequence>
<feature type="compositionally biased region" description="Polar residues" evidence="1">
    <location>
        <begin position="439"/>
        <end position="459"/>
    </location>
</feature>
<dbReference type="AlphaFoldDB" id="A0A8K1D777"/>
<keyword evidence="3" id="KW-1185">Reference proteome</keyword>
<comment type="caution">
    <text evidence="2">The sequence shown here is derived from an EMBL/GenBank/DDBJ whole genome shotgun (WGS) entry which is preliminary data.</text>
</comment>
<evidence type="ECO:0000256" key="1">
    <source>
        <dbReference type="SAM" id="MobiDB-lite"/>
    </source>
</evidence>
<feature type="region of interest" description="Disordered" evidence="1">
    <location>
        <begin position="18"/>
        <end position="37"/>
    </location>
</feature>